<protein>
    <submittedName>
        <fullName evidence="2">Uncharacterized protein</fullName>
    </submittedName>
</protein>
<dbReference type="RefSeq" id="XP_043043643.1">
    <property type="nucleotide sequence ID" value="XM_043185250.1"/>
</dbReference>
<dbReference type="GeneID" id="66107547"/>
<dbReference type="EMBL" id="MU250526">
    <property type="protein sequence ID" value="KAG7450143.1"/>
    <property type="molecule type" value="Genomic_DNA"/>
</dbReference>
<dbReference type="Proteomes" id="UP000812287">
    <property type="component" value="Unassembled WGS sequence"/>
</dbReference>
<accession>A0A9P7W0T9</accession>
<feature type="compositionally biased region" description="Polar residues" evidence="1">
    <location>
        <begin position="41"/>
        <end position="62"/>
    </location>
</feature>
<evidence type="ECO:0000313" key="3">
    <source>
        <dbReference type="Proteomes" id="UP000812287"/>
    </source>
</evidence>
<dbReference type="AlphaFoldDB" id="A0A9P7W0T9"/>
<evidence type="ECO:0000313" key="2">
    <source>
        <dbReference type="EMBL" id="KAG7450143.1"/>
    </source>
</evidence>
<reference evidence="2" key="1">
    <citation type="submission" date="2020-11" db="EMBL/GenBank/DDBJ databases">
        <title>Adaptations for nitrogen fixation in a non-lichenized fungal sporocarp promotes dispersal by wood-feeding termites.</title>
        <authorList>
            <consortium name="DOE Joint Genome Institute"/>
            <person name="Koch R.A."/>
            <person name="Yoon G."/>
            <person name="Arayal U."/>
            <person name="Lail K."/>
            <person name="Amirebrahimi M."/>
            <person name="Labutti K."/>
            <person name="Lipzen A."/>
            <person name="Riley R."/>
            <person name="Barry K."/>
            <person name="Henrissat B."/>
            <person name="Grigoriev I.V."/>
            <person name="Herr J.R."/>
            <person name="Aime M.C."/>
        </authorList>
    </citation>
    <scope>NUCLEOTIDE SEQUENCE</scope>
    <source>
        <strain evidence="2">MCA 3950</strain>
    </source>
</reference>
<gene>
    <name evidence="2" type="ORF">BT62DRAFT_927457</name>
</gene>
<name>A0A9P7W0T9_9AGAR</name>
<keyword evidence="3" id="KW-1185">Reference proteome</keyword>
<feature type="region of interest" description="Disordered" evidence="1">
    <location>
        <begin position="41"/>
        <end position="73"/>
    </location>
</feature>
<proteinExistence type="predicted"/>
<dbReference type="OrthoDB" id="3002106at2759"/>
<sequence length="238" mass="27350">MALTISLNKPLYPSSLSRQRRISVDLRSKRYIYDSVSSKSANESPLLSDTYTQRSSMDNNKSNRSKGREGKARSSIIYKKSVQHTDPAVDTDLTSTAPVSKPNLLSCIFVTAWEWTVGAAVSRRRLSRRRSLKPLHLVSRHCNSQLRPWHLLLMFLWDSSLKPMLVLVGRQVGERDEARRSLSLAALAGSLRAHWQSLVDGGLLFSVFRFYRLLFAFLFELHSRYLHAFSRYSYYMDT</sequence>
<evidence type="ECO:0000256" key="1">
    <source>
        <dbReference type="SAM" id="MobiDB-lite"/>
    </source>
</evidence>
<comment type="caution">
    <text evidence="2">The sequence shown here is derived from an EMBL/GenBank/DDBJ whole genome shotgun (WGS) entry which is preliminary data.</text>
</comment>
<organism evidence="2 3">
    <name type="scientific">Guyanagaster necrorhizus</name>
    <dbReference type="NCBI Taxonomy" id="856835"/>
    <lineage>
        <taxon>Eukaryota</taxon>
        <taxon>Fungi</taxon>
        <taxon>Dikarya</taxon>
        <taxon>Basidiomycota</taxon>
        <taxon>Agaricomycotina</taxon>
        <taxon>Agaricomycetes</taxon>
        <taxon>Agaricomycetidae</taxon>
        <taxon>Agaricales</taxon>
        <taxon>Marasmiineae</taxon>
        <taxon>Physalacriaceae</taxon>
        <taxon>Guyanagaster</taxon>
    </lineage>
</organism>